<feature type="compositionally biased region" description="Low complexity" evidence="1">
    <location>
        <begin position="140"/>
        <end position="150"/>
    </location>
</feature>
<dbReference type="Proteomes" id="UP000521872">
    <property type="component" value="Unassembled WGS sequence"/>
</dbReference>
<dbReference type="EMBL" id="JAACJL010000017">
    <property type="protein sequence ID" value="KAF4618574.1"/>
    <property type="molecule type" value="Genomic_DNA"/>
</dbReference>
<gene>
    <name evidence="2" type="ORF">D9613_009689</name>
</gene>
<proteinExistence type="predicted"/>
<evidence type="ECO:0000313" key="3">
    <source>
        <dbReference type="Proteomes" id="UP000521872"/>
    </source>
</evidence>
<keyword evidence="3" id="KW-1185">Reference proteome</keyword>
<organism evidence="2 3">
    <name type="scientific">Agrocybe pediades</name>
    <dbReference type="NCBI Taxonomy" id="84607"/>
    <lineage>
        <taxon>Eukaryota</taxon>
        <taxon>Fungi</taxon>
        <taxon>Dikarya</taxon>
        <taxon>Basidiomycota</taxon>
        <taxon>Agaricomycotina</taxon>
        <taxon>Agaricomycetes</taxon>
        <taxon>Agaricomycetidae</taxon>
        <taxon>Agaricales</taxon>
        <taxon>Agaricineae</taxon>
        <taxon>Strophariaceae</taxon>
        <taxon>Agrocybe</taxon>
    </lineage>
</organism>
<accession>A0A8H4QW31</accession>
<evidence type="ECO:0000313" key="2">
    <source>
        <dbReference type="EMBL" id="KAF4618574.1"/>
    </source>
</evidence>
<evidence type="ECO:0000256" key="1">
    <source>
        <dbReference type="SAM" id="MobiDB-lite"/>
    </source>
</evidence>
<name>A0A8H4QW31_9AGAR</name>
<feature type="region of interest" description="Disordered" evidence="1">
    <location>
        <begin position="1"/>
        <end position="52"/>
    </location>
</feature>
<protein>
    <submittedName>
        <fullName evidence="2">Uncharacterized protein</fullName>
    </submittedName>
</protein>
<feature type="region of interest" description="Disordered" evidence="1">
    <location>
        <begin position="66"/>
        <end position="112"/>
    </location>
</feature>
<feature type="region of interest" description="Disordered" evidence="1">
    <location>
        <begin position="126"/>
        <end position="150"/>
    </location>
</feature>
<dbReference type="AlphaFoldDB" id="A0A8H4QW31"/>
<reference evidence="2 3" key="1">
    <citation type="submission" date="2019-12" db="EMBL/GenBank/DDBJ databases">
        <authorList>
            <person name="Floudas D."/>
            <person name="Bentzer J."/>
            <person name="Ahren D."/>
            <person name="Johansson T."/>
            <person name="Persson P."/>
            <person name="Tunlid A."/>
        </authorList>
    </citation>
    <scope>NUCLEOTIDE SEQUENCE [LARGE SCALE GENOMIC DNA]</scope>
    <source>
        <strain evidence="2 3">CBS 102.39</strain>
    </source>
</reference>
<comment type="caution">
    <text evidence="2">The sequence shown here is derived from an EMBL/GenBank/DDBJ whole genome shotgun (WGS) entry which is preliminary data.</text>
</comment>
<sequence length="150" mass="16186">MIASPPAFVLDNNEGADDCQRSASRRAVGGCQPPPPATHTDRQLGNATVGVGRRVVEDERGEVIRGGKAVDEGVAPPPLPSTGSPCLARSLQPPRRRRRTTTHEPTISYHPRTSTTLHFRLRHPHRPLTARAPPPPLPRLLPLSATTTPC</sequence>